<comment type="similarity">
    <text evidence="5">Belongs to the SAT4 family.</text>
</comment>
<reference evidence="8" key="1">
    <citation type="journal article" date="2023" name="Mol. Phylogenet. Evol.">
        <title>Genome-scale phylogeny and comparative genomics of the fungal order Sordariales.</title>
        <authorList>
            <person name="Hensen N."/>
            <person name="Bonometti L."/>
            <person name="Westerberg I."/>
            <person name="Brannstrom I.O."/>
            <person name="Guillou S."/>
            <person name="Cros-Aarteil S."/>
            <person name="Calhoun S."/>
            <person name="Haridas S."/>
            <person name="Kuo A."/>
            <person name="Mondo S."/>
            <person name="Pangilinan J."/>
            <person name="Riley R."/>
            <person name="LaButti K."/>
            <person name="Andreopoulos B."/>
            <person name="Lipzen A."/>
            <person name="Chen C."/>
            <person name="Yan M."/>
            <person name="Daum C."/>
            <person name="Ng V."/>
            <person name="Clum A."/>
            <person name="Steindorff A."/>
            <person name="Ohm R.A."/>
            <person name="Martin F."/>
            <person name="Silar P."/>
            <person name="Natvig D.O."/>
            <person name="Lalanne C."/>
            <person name="Gautier V."/>
            <person name="Ament-Velasquez S.L."/>
            <person name="Kruys A."/>
            <person name="Hutchinson M.I."/>
            <person name="Powell A.J."/>
            <person name="Barry K."/>
            <person name="Miller A.N."/>
            <person name="Grigoriev I.V."/>
            <person name="Debuchy R."/>
            <person name="Gladieux P."/>
            <person name="Hiltunen Thoren M."/>
            <person name="Johannesson H."/>
        </authorList>
    </citation>
    <scope>NUCLEOTIDE SEQUENCE</scope>
    <source>
        <strain evidence="8">CBS 123565</strain>
    </source>
</reference>
<evidence type="ECO:0000256" key="4">
    <source>
        <dbReference type="ARBA" id="ARBA00023136"/>
    </source>
</evidence>
<evidence type="ECO:0000256" key="2">
    <source>
        <dbReference type="ARBA" id="ARBA00022692"/>
    </source>
</evidence>
<organism evidence="8 9">
    <name type="scientific">Trichocladium antarcticum</name>
    <dbReference type="NCBI Taxonomy" id="1450529"/>
    <lineage>
        <taxon>Eukaryota</taxon>
        <taxon>Fungi</taxon>
        <taxon>Dikarya</taxon>
        <taxon>Ascomycota</taxon>
        <taxon>Pezizomycotina</taxon>
        <taxon>Sordariomycetes</taxon>
        <taxon>Sordariomycetidae</taxon>
        <taxon>Sordariales</taxon>
        <taxon>Chaetomiaceae</taxon>
        <taxon>Trichocladium</taxon>
    </lineage>
</organism>
<dbReference type="InterPro" id="IPR049326">
    <property type="entry name" value="Rhodopsin_dom_fungi"/>
</dbReference>
<name>A0AAN6ZBZ1_9PEZI</name>
<keyword evidence="2 6" id="KW-0812">Transmembrane</keyword>
<accession>A0AAN6ZBZ1</accession>
<dbReference type="Pfam" id="PF20684">
    <property type="entry name" value="Fung_rhodopsin"/>
    <property type="match status" value="1"/>
</dbReference>
<feature type="domain" description="Rhodopsin" evidence="7">
    <location>
        <begin position="34"/>
        <end position="275"/>
    </location>
</feature>
<proteinExistence type="inferred from homology"/>
<feature type="transmembrane region" description="Helical" evidence="6">
    <location>
        <begin position="96"/>
        <end position="117"/>
    </location>
</feature>
<dbReference type="PANTHER" id="PTHR33048:SF167">
    <property type="entry name" value="INTEGRAL MEMBRANE PROTEIN"/>
    <property type="match status" value="1"/>
</dbReference>
<dbReference type="PANTHER" id="PTHR33048">
    <property type="entry name" value="PTH11-LIKE INTEGRAL MEMBRANE PROTEIN (AFU_ORTHOLOGUE AFUA_5G11245)"/>
    <property type="match status" value="1"/>
</dbReference>
<keyword evidence="9" id="KW-1185">Reference proteome</keyword>
<dbReference type="GO" id="GO:0016020">
    <property type="term" value="C:membrane"/>
    <property type="evidence" value="ECO:0007669"/>
    <property type="project" value="UniProtKB-SubCell"/>
</dbReference>
<dbReference type="AlphaFoldDB" id="A0AAN6ZBZ1"/>
<sequence length="375" mass="40485">MADAREKPADHNRGAEILAVCGTMVALSLFTVVMRLWVRVRIVKHVGSDDWAIIAAMTVIFVEMMIIIPEVGYGAGRHVEYIDPPSNVIKGLHLNFITQPLCLVALCLTKVSVGLFLLRLTPSPKLRRFVIGTIGFTILSTTGNFLTVFFQCQPLAFAWDSSIEGGKCIPPAHLKFAAFFNSSVAVLTDVTFALLPIPMLWNVQMNWRVKTAVAGILSLGLFAAVSAIVKITFLSNYGEHGDFLYDSSDLTIWTTIEICAAIIAASIPALKPLFKTLLDSASARAHHYGSMYRGYVRDTADVSRTPKSDSAGGAPGFEMYDQAKFAPHANVGITCMNGSGSEESILPQAPPTTLGITKTTCITRTVAAPDVKGNS</sequence>
<keyword evidence="4 6" id="KW-0472">Membrane</keyword>
<evidence type="ECO:0000313" key="8">
    <source>
        <dbReference type="EMBL" id="KAK4132203.1"/>
    </source>
</evidence>
<evidence type="ECO:0000259" key="7">
    <source>
        <dbReference type="Pfam" id="PF20684"/>
    </source>
</evidence>
<feature type="transmembrane region" description="Helical" evidence="6">
    <location>
        <begin position="179"/>
        <end position="201"/>
    </location>
</feature>
<gene>
    <name evidence="8" type="ORF">BT67DRAFT_386262</name>
</gene>
<feature type="transmembrane region" description="Helical" evidence="6">
    <location>
        <begin position="129"/>
        <end position="150"/>
    </location>
</feature>
<protein>
    <recommendedName>
        <fullName evidence="7">Rhodopsin domain-containing protein</fullName>
    </recommendedName>
</protein>
<evidence type="ECO:0000256" key="1">
    <source>
        <dbReference type="ARBA" id="ARBA00004141"/>
    </source>
</evidence>
<keyword evidence="3 6" id="KW-1133">Transmembrane helix</keyword>
<feature type="transmembrane region" description="Helical" evidence="6">
    <location>
        <begin position="250"/>
        <end position="270"/>
    </location>
</feature>
<dbReference type="InterPro" id="IPR052337">
    <property type="entry name" value="SAT4-like"/>
</dbReference>
<reference evidence="8" key="2">
    <citation type="submission" date="2023-05" db="EMBL/GenBank/DDBJ databases">
        <authorList>
            <consortium name="Lawrence Berkeley National Laboratory"/>
            <person name="Steindorff A."/>
            <person name="Hensen N."/>
            <person name="Bonometti L."/>
            <person name="Westerberg I."/>
            <person name="Brannstrom I.O."/>
            <person name="Guillou S."/>
            <person name="Cros-Aarteil S."/>
            <person name="Calhoun S."/>
            <person name="Haridas S."/>
            <person name="Kuo A."/>
            <person name="Mondo S."/>
            <person name="Pangilinan J."/>
            <person name="Riley R."/>
            <person name="Labutti K."/>
            <person name="Andreopoulos B."/>
            <person name="Lipzen A."/>
            <person name="Chen C."/>
            <person name="Yanf M."/>
            <person name="Daum C."/>
            <person name="Ng V."/>
            <person name="Clum A."/>
            <person name="Ohm R."/>
            <person name="Martin F."/>
            <person name="Silar P."/>
            <person name="Natvig D."/>
            <person name="Lalanne C."/>
            <person name="Gautier V."/>
            <person name="Ament-Velasquez S.L."/>
            <person name="Kruys A."/>
            <person name="Hutchinson M.I."/>
            <person name="Powell A.J."/>
            <person name="Barry K."/>
            <person name="Miller A.N."/>
            <person name="Grigoriev I.V."/>
            <person name="Debuchy R."/>
            <person name="Gladieux P."/>
            <person name="Thoren M.H."/>
            <person name="Johannesson H."/>
        </authorList>
    </citation>
    <scope>NUCLEOTIDE SEQUENCE</scope>
    <source>
        <strain evidence="8">CBS 123565</strain>
    </source>
</reference>
<feature type="transmembrane region" description="Helical" evidence="6">
    <location>
        <begin position="17"/>
        <end position="38"/>
    </location>
</feature>
<comment type="subcellular location">
    <subcellularLocation>
        <location evidence="1">Membrane</location>
        <topology evidence="1">Multi-pass membrane protein</topology>
    </subcellularLocation>
</comment>
<dbReference type="EMBL" id="MU853419">
    <property type="protein sequence ID" value="KAK4132203.1"/>
    <property type="molecule type" value="Genomic_DNA"/>
</dbReference>
<feature type="transmembrane region" description="Helical" evidence="6">
    <location>
        <begin position="213"/>
        <end position="238"/>
    </location>
</feature>
<feature type="transmembrane region" description="Helical" evidence="6">
    <location>
        <begin position="50"/>
        <end position="76"/>
    </location>
</feature>
<dbReference type="Proteomes" id="UP001304895">
    <property type="component" value="Unassembled WGS sequence"/>
</dbReference>
<comment type="caution">
    <text evidence="8">The sequence shown here is derived from an EMBL/GenBank/DDBJ whole genome shotgun (WGS) entry which is preliminary data.</text>
</comment>
<evidence type="ECO:0000313" key="9">
    <source>
        <dbReference type="Proteomes" id="UP001304895"/>
    </source>
</evidence>
<evidence type="ECO:0000256" key="6">
    <source>
        <dbReference type="SAM" id="Phobius"/>
    </source>
</evidence>
<evidence type="ECO:0000256" key="3">
    <source>
        <dbReference type="ARBA" id="ARBA00022989"/>
    </source>
</evidence>
<evidence type="ECO:0000256" key="5">
    <source>
        <dbReference type="ARBA" id="ARBA00038359"/>
    </source>
</evidence>